<organism evidence="1 2">
    <name type="scientific">Elysia crispata</name>
    <name type="common">lettuce slug</name>
    <dbReference type="NCBI Taxonomy" id="231223"/>
    <lineage>
        <taxon>Eukaryota</taxon>
        <taxon>Metazoa</taxon>
        <taxon>Spiralia</taxon>
        <taxon>Lophotrochozoa</taxon>
        <taxon>Mollusca</taxon>
        <taxon>Gastropoda</taxon>
        <taxon>Heterobranchia</taxon>
        <taxon>Euthyneura</taxon>
        <taxon>Panpulmonata</taxon>
        <taxon>Sacoglossa</taxon>
        <taxon>Placobranchoidea</taxon>
        <taxon>Plakobranchidae</taxon>
        <taxon>Elysia</taxon>
    </lineage>
</organism>
<accession>A0AAE0Z921</accession>
<reference evidence="1" key="1">
    <citation type="journal article" date="2023" name="G3 (Bethesda)">
        <title>A reference genome for the long-term kleptoplast-retaining sea slug Elysia crispata morphotype clarki.</title>
        <authorList>
            <person name="Eastman K.E."/>
            <person name="Pendleton A.L."/>
            <person name="Shaikh M.A."/>
            <person name="Suttiyut T."/>
            <person name="Ogas R."/>
            <person name="Tomko P."/>
            <person name="Gavelis G."/>
            <person name="Widhalm J.R."/>
            <person name="Wisecaver J.H."/>
        </authorList>
    </citation>
    <scope>NUCLEOTIDE SEQUENCE</scope>
    <source>
        <strain evidence="1">ECLA1</strain>
    </source>
</reference>
<gene>
    <name evidence="1" type="ORF">RRG08_023555</name>
</gene>
<keyword evidence="2" id="KW-1185">Reference proteome</keyword>
<protein>
    <submittedName>
        <fullName evidence="1">Uncharacterized protein</fullName>
    </submittedName>
</protein>
<evidence type="ECO:0000313" key="2">
    <source>
        <dbReference type="Proteomes" id="UP001283361"/>
    </source>
</evidence>
<sequence>MQFSPDGSKVIGQKGARNVVSRCSPSKESVTTLVTINADGQAMPPLCVVKGKTTRAVQSFATQDGPKDTIWTFQANAK</sequence>
<dbReference type="AlphaFoldDB" id="A0AAE0Z921"/>
<evidence type="ECO:0000313" key="1">
    <source>
        <dbReference type="EMBL" id="KAK3765037.1"/>
    </source>
</evidence>
<comment type="caution">
    <text evidence="1">The sequence shown here is derived from an EMBL/GenBank/DDBJ whole genome shotgun (WGS) entry which is preliminary data.</text>
</comment>
<name>A0AAE0Z921_9GAST</name>
<dbReference type="EMBL" id="JAWDGP010004358">
    <property type="protein sequence ID" value="KAK3765037.1"/>
    <property type="molecule type" value="Genomic_DNA"/>
</dbReference>
<dbReference type="Proteomes" id="UP001283361">
    <property type="component" value="Unassembled WGS sequence"/>
</dbReference>
<proteinExistence type="predicted"/>